<feature type="domain" description="EamA" evidence="7">
    <location>
        <begin position="159"/>
        <end position="292"/>
    </location>
</feature>
<evidence type="ECO:0000256" key="2">
    <source>
        <dbReference type="ARBA" id="ARBA00007362"/>
    </source>
</evidence>
<evidence type="ECO:0000259" key="7">
    <source>
        <dbReference type="Pfam" id="PF00892"/>
    </source>
</evidence>
<evidence type="ECO:0000256" key="6">
    <source>
        <dbReference type="SAM" id="Phobius"/>
    </source>
</evidence>
<dbReference type="PANTHER" id="PTHR32322">
    <property type="entry name" value="INNER MEMBRANE TRANSPORTER"/>
    <property type="match status" value="1"/>
</dbReference>
<feature type="transmembrane region" description="Helical" evidence="6">
    <location>
        <begin position="189"/>
        <end position="211"/>
    </location>
</feature>
<dbReference type="InterPro" id="IPR050638">
    <property type="entry name" value="AA-Vitamin_Transporters"/>
</dbReference>
<feature type="transmembrane region" description="Helical" evidence="6">
    <location>
        <begin position="49"/>
        <end position="66"/>
    </location>
</feature>
<dbReference type="Proteomes" id="UP001165079">
    <property type="component" value="Unassembled WGS sequence"/>
</dbReference>
<dbReference type="EMBL" id="BSTX01000001">
    <property type="protein sequence ID" value="GLZ77594.1"/>
    <property type="molecule type" value="Genomic_DNA"/>
</dbReference>
<dbReference type="SUPFAM" id="SSF103481">
    <property type="entry name" value="Multidrug resistance efflux transporter EmrE"/>
    <property type="match status" value="2"/>
</dbReference>
<evidence type="ECO:0000256" key="5">
    <source>
        <dbReference type="ARBA" id="ARBA00023136"/>
    </source>
</evidence>
<organism evidence="8 9">
    <name type="scientific">Actinorhabdospora filicis</name>
    <dbReference type="NCBI Taxonomy" id="1785913"/>
    <lineage>
        <taxon>Bacteria</taxon>
        <taxon>Bacillati</taxon>
        <taxon>Actinomycetota</taxon>
        <taxon>Actinomycetes</taxon>
        <taxon>Micromonosporales</taxon>
        <taxon>Micromonosporaceae</taxon>
        <taxon>Actinorhabdospora</taxon>
    </lineage>
</organism>
<feature type="transmembrane region" description="Helical" evidence="6">
    <location>
        <begin position="223"/>
        <end position="242"/>
    </location>
</feature>
<keyword evidence="4 6" id="KW-1133">Transmembrane helix</keyword>
<evidence type="ECO:0000256" key="3">
    <source>
        <dbReference type="ARBA" id="ARBA00022692"/>
    </source>
</evidence>
<dbReference type="InterPro" id="IPR000620">
    <property type="entry name" value="EamA_dom"/>
</dbReference>
<keyword evidence="5 6" id="KW-0472">Membrane</keyword>
<dbReference type="PANTHER" id="PTHR32322:SF2">
    <property type="entry name" value="EAMA DOMAIN-CONTAINING PROTEIN"/>
    <property type="match status" value="1"/>
</dbReference>
<keyword evidence="3 6" id="KW-0812">Transmembrane</keyword>
<name>A0A9W6SI89_9ACTN</name>
<evidence type="ECO:0000256" key="4">
    <source>
        <dbReference type="ARBA" id="ARBA00022989"/>
    </source>
</evidence>
<dbReference type="AlphaFoldDB" id="A0A9W6SI89"/>
<comment type="similarity">
    <text evidence="2">Belongs to the EamA transporter family.</text>
</comment>
<comment type="caution">
    <text evidence="8">The sequence shown here is derived from an EMBL/GenBank/DDBJ whole genome shotgun (WGS) entry which is preliminary data.</text>
</comment>
<evidence type="ECO:0000313" key="9">
    <source>
        <dbReference type="Proteomes" id="UP001165079"/>
    </source>
</evidence>
<dbReference type="Gene3D" id="1.10.3730.20">
    <property type="match status" value="1"/>
</dbReference>
<evidence type="ECO:0000256" key="1">
    <source>
        <dbReference type="ARBA" id="ARBA00004141"/>
    </source>
</evidence>
<dbReference type="RefSeq" id="WP_285662695.1">
    <property type="nucleotide sequence ID" value="NZ_BSTX01000001.1"/>
</dbReference>
<dbReference type="GO" id="GO:0016020">
    <property type="term" value="C:membrane"/>
    <property type="evidence" value="ECO:0007669"/>
    <property type="project" value="UniProtKB-SubCell"/>
</dbReference>
<feature type="transmembrane region" description="Helical" evidence="6">
    <location>
        <begin position="78"/>
        <end position="100"/>
    </location>
</feature>
<keyword evidence="9" id="KW-1185">Reference proteome</keyword>
<protein>
    <recommendedName>
        <fullName evidence="7">EamA domain-containing protein</fullName>
    </recommendedName>
</protein>
<accession>A0A9W6SI89</accession>
<dbReference type="Pfam" id="PF00892">
    <property type="entry name" value="EamA"/>
    <property type="match status" value="2"/>
</dbReference>
<feature type="transmembrane region" description="Helical" evidence="6">
    <location>
        <begin position="159"/>
        <end position="177"/>
    </location>
</feature>
<feature type="transmembrane region" description="Helical" evidence="6">
    <location>
        <begin position="254"/>
        <end position="270"/>
    </location>
</feature>
<proteinExistence type="inferred from homology"/>
<feature type="transmembrane region" description="Helical" evidence="6">
    <location>
        <begin position="106"/>
        <end position="128"/>
    </location>
</feature>
<feature type="transmembrane region" description="Helical" evidence="6">
    <location>
        <begin position="135"/>
        <end position="153"/>
    </location>
</feature>
<feature type="domain" description="EamA" evidence="7">
    <location>
        <begin position="21"/>
        <end position="150"/>
    </location>
</feature>
<feature type="transmembrane region" description="Helical" evidence="6">
    <location>
        <begin position="21"/>
        <end position="43"/>
    </location>
</feature>
<feature type="transmembrane region" description="Helical" evidence="6">
    <location>
        <begin position="276"/>
        <end position="293"/>
    </location>
</feature>
<reference evidence="8" key="1">
    <citation type="submission" date="2023-03" db="EMBL/GenBank/DDBJ databases">
        <title>Actinorhabdospora filicis NBRC 111898.</title>
        <authorList>
            <person name="Ichikawa N."/>
            <person name="Sato H."/>
            <person name="Tonouchi N."/>
        </authorList>
    </citation>
    <scope>NUCLEOTIDE SEQUENCE</scope>
    <source>
        <strain evidence="8">NBRC 111898</strain>
    </source>
</reference>
<sequence length="314" mass="31825">MATLTATRPSAGRRFLLGPGLSILFIALWTSGFIAGPIGVHLAPPLTLTFWRFALAALVLTAVAVVTKAPWPKTRAAWLQLIVTGVLMQAVMFGAAYLAFEGGVSAGLAALVNGSTPIIIAAAGTVVLKEKLTPLQWLGTAVGFAGLTVAVAGDLEAGPGIVFTLISAAGFAAGTLVQRKAGGAMDLRTGAAVQLGVAALVILPLAALHGGLALPVNAPTLGVLAWLAIGNSVVAFGVMFFLLRHRTAADTARMVLIVPPLTAVLAWPLLGQAVHWPIWVGLLITGAGVAIAARRRSNPPATGTASGAEPAPSD</sequence>
<evidence type="ECO:0000313" key="8">
    <source>
        <dbReference type="EMBL" id="GLZ77594.1"/>
    </source>
</evidence>
<comment type="subcellular location">
    <subcellularLocation>
        <location evidence="1">Membrane</location>
        <topology evidence="1">Multi-pass membrane protein</topology>
    </subcellularLocation>
</comment>
<gene>
    <name evidence="8" type="ORF">Afil01_24010</name>
</gene>
<dbReference type="InterPro" id="IPR037185">
    <property type="entry name" value="EmrE-like"/>
</dbReference>